<dbReference type="Proteomes" id="UP000231658">
    <property type="component" value="Unassembled WGS sequence"/>
</dbReference>
<organism evidence="1 2">
    <name type="scientific">Candidatus Terasakiella magnetica</name>
    <dbReference type="NCBI Taxonomy" id="1867952"/>
    <lineage>
        <taxon>Bacteria</taxon>
        <taxon>Pseudomonadati</taxon>
        <taxon>Pseudomonadota</taxon>
        <taxon>Alphaproteobacteria</taxon>
        <taxon>Rhodospirillales</taxon>
        <taxon>Terasakiellaceae</taxon>
        <taxon>Terasakiella</taxon>
    </lineage>
</organism>
<reference evidence="1 2" key="1">
    <citation type="submission" date="2016-07" db="EMBL/GenBank/DDBJ databases">
        <authorList>
            <person name="Lefevre C.T."/>
        </authorList>
    </citation>
    <scope>NUCLEOTIDE SEQUENCE [LARGE SCALE GENOMIC DNA]</scope>
    <source>
        <strain evidence="1">PR1</strain>
    </source>
</reference>
<sequence>MAERWSGRGDSNARPKPWQGFALPLSYARLTSLAIYVLEDGAGEAIRTPDLNLGKVSLYP</sequence>
<accession>A0A1C3RIZ9</accession>
<dbReference type="AlphaFoldDB" id="A0A1C3RIZ9"/>
<gene>
    <name evidence="1" type="ORF">MTBPR1_40260</name>
</gene>
<dbReference type="EMBL" id="FLYE01000034">
    <property type="protein sequence ID" value="SCA57237.1"/>
    <property type="molecule type" value="Genomic_DNA"/>
</dbReference>
<keyword evidence="2" id="KW-1185">Reference proteome</keyword>
<name>A0A1C3RIZ9_9PROT</name>
<protein>
    <submittedName>
        <fullName evidence="1">Uncharacterized protein</fullName>
    </submittedName>
</protein>
<evidence type="ECO:0000313" key="1">
    <source>
        <dbReference type="EMBL" id="SCA57237.1"/>
    </source>
</evidence>
<evidence type="ECO:0000313" key="2">
    <source>
        <dbReference type="Proteomes" id="UP000231658"/>
    </source>
</evidence>
<dbReference type="AntiFam" id="ANF00011">
    <property type="entry name" value="tRNA translation"/>
</dbReference>
<dbReference type="STRING" id="1867952.MTBPR1_40260"/>
<proteinExistence type="predicted"/>